<dbReference type="InterPro" id="IPR036291">
    <property type="entry name" value="NAD(P)-bd_dom_sf"/>
</dbReference>
<dbReference type="InterPro" id="IPR003710">
    <property type="entry name" value="ApbA"/>
</dbReference>
<evidence type="ECO:0000259" key="5">
    <source>
        <dbReference type="Pfam" id="PF02558"/>
    </source>
</evidence>
<sequence length="308" mass="32569">MRIAVVGAGGVGGYFGSQLAANGEDVVFVARGAHGAAIREHGLLVRSDEHPQHLTSPNVVESVDRVEEAELVVLAVKLWDTDDVARSLAPLAEAGAAVVSLQNGVQKDDVLRRYLPRESILGGACYISAFIESPGVIAHHGALQRIVLGEYDRTRSDRVLDIVARCRAAGINAEASDDIERELWEKYVFLVGMSALTSATRLTMGPIRANHETRRLLAEVMAEAVAVGRARGVHLDDGLVAERLAFIDTVAPGMTSSMANDLAEGRRLELPWLSGGVVSLAAEDGIGVPANRTIAALLAPYVDGGVAA</sequence>
<dbReference type="Pfam" id="PF02558">
    <property type="entry name" value="ApbA"/>
    <property type="match status" value="1"/>
</dbReference>
<dbReference type="Gene3D" id="1.10.1040.10">
    <property type="entry name" value="N-(1-d-carboxylethyl)-l-norvaline Dehydrogenase, domain 2"/>
    <property type="match status" value="1"/>
</dbReference>
<comment type="function">
    <text evidence="4">Catalyzes the NADPH-dependent reduction of ketopantoate into pantoic acid.</text>
</comment>
<evidence type="ECO:0000256" key="2">
    <source>
        <dbReference type="ARBA" id="ARBA00022857"/>
    </source>
</evidence>
<dbReference type="EC" id="1.1.1.169" evidence="4"/>
<evidence type="ECO:0000259" key="6">
    <source>
        <dbReference type="Pfam" id="PF08546"/>
    </source>
</evidence>
<dbReference type="InterPro" id="IPR013752">
    <property type="entry name" value="KPA_reductase"/>
</dbReference>
<accession>A0A5B8M8M4</accession>
<dbReference type="KEGG" id="huw:FPZ11_18785"/>
<keyword evidence="2 4" id="KW-0521">NADP</keyword>
<dbReference type="InterPro" id="IPR013332">
    <property type="entry name" value="KPR_N"/>
</dbReference>
<name>A0A5B8M8M4_9MICO</name>
<dbReference type="SUPFAM" id="SSF51735">
    <property type="entry name" value="NAD(P)-binding Rossmann-fold domains"/>
    <property type="match status" value="1"/>
</dbReference>
<dbReference type="PANTHER" id="PTHR21708:SF26">
    <property type="entry name" value="2-DEHYDROPANTOATE 2-REDUCTASE"/>
    <property type="match status" value="1"/>
</dbReference>
<evidence type="ECO:0000313" key="7">
    <source>
        <dbReference type="EMBL" id="QDZ16521.1"/>
    </source>
</evidence>
<dbReference type="Gene3D" id="3.40.50.720">
    <property type="entry name" value="NAD(P)-binding Rossmann-like Domain"/>
    <property type="match status" value="1"/>
</dbReference>
<keyword evidence="8" id="KW-1185">Reference proteome</keyword>
<reference evidence="7 8" key="1">
    <citation type="submission" date="2019-07" db="EMBL/GenBank/DDBJ databases">
        <title>Full genome sequence of Humibacter sp. WJ7-1.</title>
        <authorList>
            <person name="Im W.-T."/>
        </authorList>
    </citation>
    <scope>NUCLEOTIDE SEQUENCE [LARGE SCALE GENOMIC DNA]</scope>
    <source>
        <strain evidence="7 8">WJ7-1</strain>
    </source>
</reference>
<dbReference type="Pfam" id="PF08546">
    <property type="entry name" value="ApbA_C"/>
    <property type="match status" value="1"/>
</dbReference>
<dbReference type="Proteomes" id="UP000320216">
    <property type="component" value="Chromosome"/>
</dbReference>
<feature type="domain" description="Ketopantoate reductase N-terminal" evidence="5">
    <location>
        <begin position="3"/>
        <end position="152"/>
    </location>
</feature>
<evidence type="ECO:0000256" key="3">
    <source>
        <dbReference type="ARBA" id="ARBA00023002"/>
    </source>
</evidence>
<keyword evidence="3 4" id="KW-0560">Oxidoreductase</keyword>
<comment type="similarity">
    <text evidence="1 4">Belongs to the ketopantoate reductase family.</text>
</comment>
<evidence type="ECO:0000256" key="4">
    <source>
        <dbReference type="RuleBase" id="RU362068"/>
    </source>
</evidence>
<evidence type="ECO:0000313" key="8">
    <source>
        <dbReference type="Proteomes" id="UP000320216"/>
    </source>
</evidence>
<dbReference type="NCBIfam" id="TIGR00745">
    <property type="entry name" value="apbA_panE"/>
    <property type="match status" value="1"/>
</dbReference>
<dbReference type="InterPro" id="IPR008927">
    <property type="entry name" value="6-PGluconate_DH-like_C_sf"/>
</dbReference>
<comment type="catalytic activity">
    <reaction evidence="4">
        <text>(R)-pantoate + NADP(+) = 2-dehydropantoate + NADPH + H(+)</text>
        <dbReference type="Rhea" id="RHEA:16233"/>
        <dbReference type="ChEBI" id="CHEBI:11561"/>
        <dbReference type="ChEBI" id="CHEBI:15378"/>
        <dbReference type="ChEBI" id="CHEBI:15980"/>
        <dbReference type="ChEBI" id="CHEBI:57783"/>
        <dbReference type="ChEBI" id="CHEBI:58349"/>
        <dbReference type="EC" id="1.1.1.169"/>
    </reaction>
</comment>
<dbReference type="GO" id="GO:0015940">
    <property type="term" value="P:pantothenate biosynthetic process"/>
    <property type="evidence" value="ECO:0007669"/>
    <property type="project" value="UniProtKB-UniPathway"/>
</dbReference>
<dbReference type="FunFam" id="1.10.1040.10:FF:000017">
    <property type="entry name" value="2-dehydropantoate 2-reductase"/>
    <property type="match status" value="1"/>
</dbReference>
<feature type="domain" description="Ketopantoate reductase C-terminal" evidence="6">
    <location>
        <begin position="178"/>
        <end position="299"/>
    </location>
</feature>
<dbReference type="InterPro" id="IPR013328">
    <property type="entry name" value="6PGD_dom2"/>
</dbReference>
<dbReference type="AlphaFoldDB" id="A0A5B8M8M4"/>
<keyword evidence="4" id="KW-0566">Pantothenate biosynthesis</keyword>
<dbReference type="UniPathway" id="UPA00028">
    <property type="reaction ID" value="UER00004"/>
</dbReference>
<comment type="pathway">
    <text evidence="4">Cofactor biosynthesis; (R)-pantothenate biosynthesis; (R)-pantoate from 3-methyl-2-oxobutanoate: step 2/2.</text>
</comment>
<dbReference type="RefSeq" id="WP_146322525.1">
    <property type="nucleotide sequence ID" value="NZ_CP042305.1"/>
</dbReference>
<gene>
    <name evidence="7" type="ORF">FPZ11_18785</name>
</gene>
<dbReference type="GO" id="GO:0008677">
    <property type="term" value="F:2-dehydropantoate 2-reductase activity"/>
    <property type="evidence" value="ECO:0007669"/>
    <property type="project" value="UniProtKB-EC"/>
</dbReference>
<evidence type="ECO:0000256" key="1">
    <source>
        <dbReference type="ARBA" id="ARBA00007870"/>
    </source>
</evidence>
<dbReference type="EMBL" id="CP042305">
    <property type="protein sequence ID" value="QDZ16521.1"/>
    <property type="molecule type" value="Genomic_DNA"/>
</dbReference>
<dbReference type="FunFam" id="3.40.50.720:FF:000307">
    <property type="entry name" value="2-dehydropantoate 2-reductase"/>
    <property type="match status" value="1"/>
</dbReference>
<organism evidence="7 8">
    <name type="scientific">Humibacter ginsenosidimutans</name>
    <dbReference type="NCBI Taxonomy" id="2599293"/>
    <lineage>
        <taxon>Bacteria</taxon>
        <taxon>Bacillati</taxon>
        <taxon>Actinomycetota</taxon>
        <taxon>Actinomycetes</taxon>
        <taxon>Micrococcales</taxon>
        <taxon>Microbacteriaceae</taxon>
        <taxon>Humibacter</taxon>
    </lineage>
</organism>
<dbReference type="InterPro" id="IPR051402">
    <property type="entry name" value="KPR-Related"/>
</dbReference>
<dbReference type="GO" id="GO:0005737">
    <property type="term" value="C:cytoplasm"/>
    <property type="evidence" value="ECO:0007669"/>
    <property type="project" value="TreeGrafter"/>
</dbReference>
<protein>
    <recommendedName>
        <fullName evidence="4">2-dehydropantoate 2-reductase</fullName>
        <ecNumber evidence="4">1.1.1.169</ecNumber>
    </recommendedName>
    <alternativeName>
        <fullName evidence="4">Ketopantoate reductase</fullName>
    </alternativeName>
</protein>
<dbReference type="OrthoDB" id="9793586at2"/>
<proteinExistence type="inferred from homology"/>
<dbReference type="SUPFAM" id="SSF48179">
    <property type="entry name" value="6-phosphogluconate dehydrogenase C-terminal domain-like"/>
    <property type="match status" value="1"/>
</dbReference>
<dbReference type="PANTHER" id="PTHR21708">
    <property type="entry name" value="PROBABLE 2-DEHYDROPANTOATE 2-REDUCTASE"/>
    <property type="match status" value="1"/>
</dbReference>